<keyword evidence="3" id="KW-1185">Reference proteome</keyword>
<evidence type="ECO:0000256" key="1">
    <source>
        <dbReference type="SAM" id="MobiDB-lite"/>
    </source>
</evidence>
<sequence length="324" mass="36155">MSEKQPTGKWNNPKFLHSLMLALFGQLKNNLTKEVKDAIEEKMHHDGFEDVTWDAIRTSEHTTFLSITTTNKMSRATMKWTSEVDQQILVAMVKTMAPNGDQYSAIIEELHSRGYSCTASALKCAFPAFWFPSFPFCLLGPFLPQSLAILLQNWLYCSLLTLLPLSTSTVTHSFTMAPGTLWDDRARSDLLVAFLTATKPSKEDWDRALAVVHGNGYTYTASAVMQHIQKLQRKEQTAGDSGEGSSTPVKKATKKTTTPRKRKTPAKAKAEAEAEDAEENEEQEETPAPKKPRAPKKPSMKEEADEFLNTDDMGDIFESKDAGI</sequence>
<evidence type="ECO:0000313" key="3">
    <source>
        <dbReference type="Proteomes" id="UP000076552"/>
    </source>
</evidence>
<name>A0A166YDC7_9PEZI</name>
<feature type="compositionally biased region" description="Acidic residues" evidence="1">
    <location>
        <begin position="273"/>
        <end position="285"/>
    </location>
</feature>
<reference evidence="2 3" key="1">
    <citation type="submission" date="2015-06" db="EMBL/GenBank/DDBJ databases">
        <title>Survival trade-offs in plant roots during colonization by closely related pathogenic and mutualistic fungi.</title>
        <authorList>
            <person name="Hacquard S."/>
            <person name="Kracher B."/>
            <person name="Hiruma K."/>
            <person name="Weinman A."/>
            <person name="Muench P."/>
            <person name="Garrido Oter R."/>
            <person name="Ver Loren van Themaat E."/>
            <person name="Dallerey J.-F."/>
            <person name="Damm U."/>
            <person name="Henrissat B."/>
            <person name="Lespinet O."/>
            <person name="Thon M."/>
            <person name="Kemen E."/>
            <person name="McHardy A.C."/>
            <person name="Schulze-Lefert P."/>
            <person name="O'Connell R.J."/>
        </authorList>
    </citation>
    <scope>NUCLEOTIDE SEQUENCE [LARGE SCALE GENOMIC DNA]</scope>
    <source>
        <strain evidence="2 3">0861</strain>
    </source>
</reference>
<protein>
    <submittedName>
        <fullName evidence="2">Uncharacterized protein</fullName>
    </submittedName>
</protein>
<dbReference type="Proteomes" id="UP000076552">
    <property type="component" value="Unassembled WGS sequence"/>
</dbReference>
<dbReference type="EMBL" id="LFIV01000007">
    <property type="protein sequence ID" value="KZL77526.1"/>
    <property type="molecule type" value="Genomic_DNA"/>
</dbReference>
<evidence type="ECO:0000313" key="2">
    <source>
        <dbReference type="EMBL" id="KZL77526.1"/>
    </source>
</evidence>
<proteinExistence type="predicted"/>
<feature type="compositionally biased region" description="Basic residues" evidence="1">
    <location>
        <begin position="251"/>
        <end position="266"/>
    </location>
</feature>
<comment type="caution">
    <text evidence="2">The sequence shown here is derived from an EMBL/GenBank/DDBJ whole genome shotgun (WGS) entry which is preliminary data.</text>
</comment>
<dbReference type="STRING" id="708197.A0A166YDC7"/>
<dbReference type="AlphaFoldDB" id="A0A166YDC7"/>
<organism evidence="2 3">
    <name type="scientific">Colletotrichum tofieldiae</name>
    <dbReference type="NCBI Taxonomy" id="708197"/>
    <lineage>
        <taxon>Eukaryota</taxon>
        <taxon>Fungi</taxon>
        <taxon>Dikarya</taxon>
        <taxon>Ascomycota</taxon>
        <taxon>Pezizomycotina</taxon>
        <taxon>Sordariomycetes</taxon>
        <taxon>Hypocreomycetidae</taxon>
        <taxon>Glomerellales</taxon>
        <taxon>Glomerellaceae</taxon>
        <taxon>Colletotrichum</taxon>
        <taxon>Colletotrichum spaethianum species complex</taxon>
    </lineage>
</organism>
<feature type="region of interest" description="Disordered" evidence="1">
    <location>
        <begin position="230"/>
        <end position="324"/>
    </location>
</feature>
<feature type="compositionally biased region" description="Acidic residues" evidence="1">
    <location>
        <begin position="303"/>
        <end position="315"/>
    </location>
</feature>
<accession>A0A166YDC7</accession>
<gene>
    <name evidence="2" type="ORF">CT0861_06882</name>
</gene>